<reference evidence="2" key="1">
    <citation type="submission" date="2019-06" db="EMBL/GenBank/DDBJ databases">
        <authorList>
            <person name="Zheng W."/>
        </authorList>
    </citation>
    <scope>NUCLEOTIDE SEQUENCE</scope>
    <source>
        <strain evidence="2">QDHG01</strain>
    </source>
</reference>
<evidence type="ECO:0000313" key="2">
    <source>
        <dbReference type="EMBL" id="TNV76423.1"/>
    </source>
</evidence>
<feature type="transmembrane region" description="Helical" evidence="1">
    <location>
        <begin position="196"/>
        <end position="217"/>
    </location>
</feature>
<organism evidence="2 3">
    <name type="scientific">Halteria grandinella</name>
    <dbReference type="NCBI Taxonomy" id="5974"/>
    <lineage>
        <taxon>Eukaryota</taxon>
        <taxon>Sar</taxon>
        <taxon>Alveolata</taxon>
        <taxon>Ciliophora</taxon>
        <taxon>Intramacronucleata</taxon>
        <taxon>Spirotrichea</taxon>
        <taxon>Stichotrichia</taxon>
        <taxon>Sporadotrichida</taxon>
        <taxon>Halteriidae</taxon>
        <taxon>Halteria</taxon>
    </lineage>
</organism>
<feature type="transmembrane region" description="Helical" evidence="1">
    <location>
        <begin position="131"/>
        <end position="155"/>
    </location>
</feature>
<evidence type="ECO:0000313" key="3">
    <source>
        <dbReference type="Proteomes" id="UP000785679"/>
    </source>
</evidence>
<accession>A0A8J8NKI2</accession>
<comment type="caution">
    <text evidence="2">The sequence shown here is derived from an EMBL/GenBank/DDBJ whole genome shotgun (WGS) entry which is preliminary data.</text>
</comment>
<evidence type="ECO:0000256" key="1">
    <source>
        <dbReference type="SAM" id="Phobius"/>
    </source>
</evidence>
<gene>
    <name evidence="2" type="ORF">FGO68_gene6224</name>
</gene>
<proteinExistence type="predicted"/>
<name>A0A8J8NKI2_HALGN</name>
<keyword evidence="1" id="KW-0812">Transmembrane</keyword>
<evidence type="ECO:0008006" key="4">
    <source>
        <dbReference type="Google" id="ProtNLM"/>
    </source>
</evidence>
<keyword evidence="1" id="KW-1133">Transmembrane helix</keyword>
<keyword evidence="3" id="KW-1185">Reference proteome</keyword>
<protein>
    <recommendedName>
        <fullName evidence="4">Transmembrane protein</fullName>
    </recommendedName>
</protein>
<dbReference type="EMBL" id="RRYP01013609">
    <property type="protein sequence ID" value="TNV76423.1"/>
    <property type="molecule type" value="Genomic_DNA"/>
</dbReference>
<dbReference type="Proteomes" id="UP000785679">
    <property type="component" value="Unassembled WGS sequence"/>
</dbReference>
<dbReference type="AlphaFoldDB" id="A0A8J8NKI2"/>
<feature type="transmembrane region" description="Helical" evidence="1">
    <location>
        <begin position="161"/>
        <end position="184"/>
    </location>
</feature>
<keyword evidence="1" id="KW-0472">Membrane</keyword>
<feature type="transmembrane region" description="Helical" evidence="1">
    <location>
        <begin position="229"/>
        <end position="250"/>
    </location>
</feature>
<sequence>MKSKMKGRVQQIILNSMGSREKLPDEEEHKHSAIGFQVTEVEQSINQASTIQSAQSASSNERMGEFEHKNTHQDFPLNIPSMRFQKGDGEHNPIDMNESQQLNGAFMEPKFCWLIPLSRGLFCGFLSLKNALFLIALIDITFGGAALGIGITAFLKLHLHLSLVTYVILNGICFLLAILSIFAICVNHQRTLRYYFLWKLGEVVVLTIFELLVMSTSDQSSELHHALTANYYVFALLKALTRLFFAYLIYSYNYRRDLGEHLLIDYGERRLKKMIEQIQREQDKQQWDLEMTDRVSRV</sequence>